<dbReference type="AlphaFoldDB" id="A0AAD9Z110"/>
<evidence type="ECO:0000259" key="5">
    <source>
        <dbReference type="Pfam" id="PF13649"/>
    </source>
</evidence>
<evidence type="ECO:0000256" key="3">
    <source>
        <dbReference type="ARBA" id="ARBA00022691"/>
    </source>
</evidence>
<evidence type="ECO:0000256" key="2">
    <source>
        <dbReference type="ARBA" id="ARBA00022679"/>
    </source>
</evidence>
<keyword evidence="7" id="KW-1185">Reference proteome</keyword>
<dbReference type="InterPro" id="IPR041698">
    <property type="entry name" value="Methyltransf_25"/>
</dbReference>
<proteinExistence type="inferred from homology"/>
<keyword evidence="3" id="KW-0949">S-adenosyl-L-methionine</keyword>
<dbReference type="GO" id="GO:0016740">
    <property type="term" value="F:transferase activity"/>
    <property type="evidence" value="ECO:0007669"/>
    <property type="project" value="UniProtKB-KW"/>
</dbReference>
<protein>
    <recommendedName>
        <fullName evidence="5">Methyltransferase domain-containing protein</fullName>
    </recommendedName>
</protein>
<name>A0AAD9Z110_9LECA</name>
<evidence type="ECO:0000313" key="7">
    <source>
        <dbReference type="Proteomes" id="UP001276659"/>
    </source>
</evidence>
<organism evidence="6 7">
    <name type="scientific">Lepraria neglecta</name>
    <dbReference type="NCBI Taxonomy" id="209136"/>
    <lineage>
        <taxon>Eukaryota</taxon>
        <taxon>Fungi</taxon>
        <taxon>Dikarya</taxon>
        <taxon>Ascomycota</taxon>
        <taxon>Pezizomycotina</taxon>
        <taxon>Lecanoromycetes</taxon>
        <taxon>OSLEUM clade</taxon>
        <taxon>Lecanoromycetidae</taxon>
        <taxon>Lecanorales</taxon>
        <taxon>Lecanorineae</taxon>
        <taxon>Stereocaulaceae</taxon>
        <taxon>Lepraria</taxon>
    </lineage>
</organism>
<comment type="pathway">
    <text evidence="1">Secondary metabolite biosynthesis.</text>
</comment>
<evidence type="ECO:0000313" key="6">
    <source>
        <dbReference type="EMBL" id="KAK3169739.1"/>
    </source>
</evidence>
<dbReference type="PANTHER" id="PTHR35897">
    <property type="entry name" value="METHYLTRANSFERASE AUSD"/>
    <property type="match status" value="1"/>
</dbReference>
<keyword evidence="2" id="KW-0808">Transferase</keyword>
<sequence>MSSSEGRIYDAAIASGTKDVPWYKAEPGDFSPACRELLETYSKIEPDRVNAHVLDIRERAWSIFPYPCIGQFRFLDLSISLHPSYQRVLSFLKEPQSGHTLLDLGCCFAQEIRKLVHDGVPSENLYACDLKAEFLELGYELFKDKEPLKTHCFAADVFQPGGGLEEVEGKIDMIYAARFFHLFSWEDQIKICKRLIKVLKPQKGSLVFGRQVGNINGREVDRLTHGIKDAAGEWLHDPDSFKRMWDVAGEETGTKWKTWAQLDEGEGKGEGMGSGIWSENGLRRLRYEVERLDKEVVSRGIKAHDFAPSTCLLSTSKTSSWLQPQANLLPIQSISLPKGIFGPDPTITLRWDADAYNDSKIAFPLPQNEGTRGGMLQRLISRCLPATFGVGGQDVLDETYRKALKLDISEFSTNSHPHDCGIVDSIQQVLLPSTIRGGQGIGIGLEGVRAELYKLNIYSAPSGKFLSSQDIQWAAFYGDCKHEVLEVTQGHRVTLTHNLYYSSIGKPAGPVANPLQLPFYGIVRDILREPTFMKQGGMLGFFCHHQYAHSHESGRFSTPAAFKGVDLAVYSVFRALGLNVGVHAIVQNKSENLGGMYVKRLTQEPPPGSKGDHVKAFLERLKANEDRPDRHGYESDEEAYQEDWIDHPSVEVFGSRPGDCDEGKQETRTVVGEMLHGPTFGETYEEESKETIGGEWLHPKVSQIVWMNETLHKDFAYAGLAVGVFTAMHLSSEYQSALT</sequence>
<dbReference type="Gene3D" id="3.40.50.150">
    <property type="entry name" value="Vaccinia Virus protein VP39"/>
    <property type="match status" value="1"/>
</dbReference>
<accession>A0AAD9Z110</accession>
<evidence type="ECO:0000256" key="4">
    <source>
        <dbReference type="ARBA" id="ARBA00038314"/>
    </source>
</evidence>
<gene>
    <name evidence="6" type="ORF">OEA41_009123</name>
</gene>
<dbReference type="InterPro" id="IPR029063">
    <property type="entry name" value="SAM-dependent_MTases_sf"/>
</dbReference>
<dbReference type="Pfam" id="PF13649">
    <property type="entry name" value="Methyltransf_25"/>
    <property type="match status" value="1"/>
</dbReference>
<comment type="caution">
    <text evidence="6">The sequence shown here is derived from an EMBL/GenBank/DDBJ whole genome shotgun (WGS) entry which is preliminary data.</text>
</comment>
<reference evidence="6" key="1">
    <citation type="submission" date="2022-11" db="EMBL/GenBank/DDBJ databases">
        <title>Chromosomal genome sequence assembly and mating type (MAT) locus characterization of the leprose asexual lichenized fungus Lepraria neglecta (Nyl.) Erichsen.</title>
        <authorList>
            <person name="Allen J.L."/>
            <person name="Pfeffer B."/>
        </authorList>
    </citation>
    <scope>NUCLEOTIDE SEQUENCE</scope>
    <source>
        <strain evidence="6">Allen 5258</strain>
    </source>
</reference>
<comment type="similarity">
    <text evidence="4">Belongs to the class I-like SAM-binding methyltransferase superfamily.</text>
</comment>
<dbReference type="Proteomes" id="UP001276659">
    <property type="component" value="Unassembled WGS sequence"/>
</dbReference>
<dbReference type="InterPro" id="IPR051654">
    <property type="entry name" value="Meroterpenoid_MTases"/>
</dbReference>
<dbReference type="SUPFAM" id="SSF53335">
    <property type="entry name" value="S-adenosyl-L-methionine-dependent methyltransferases"/>
    <property type="match status" value="1"/>
</dbReference>
<feature type="domain" description="Methyltransferase" evidence="5">
    <location>
        <begin position="102"/>
        <end position="201"/>
    </location>
</feature>
<evidence type="ECO:0000256" key="1">
    <source>
        <dbReference type="ARBA" id="ARBA00005179"/>
    </source>
</evidence>
<dbReference type="EMBL" id="JASNWA010000009">
    <property type="protein sequence ID" value="KAK3169739.1"/>
    <property type="molecule type" value="Genomic_DNA"/>
</dbReference>
<dbReference type="PANTHER" id="PTHR35897:SF1">
    <property type="entry name" value="METHYLTRANSFERASE AUSD"/>
    <property type="match status" value="1"/>
</dbReference>